<dbReference type="AlphaFoldDB" id="W4RLR3"/>
<accession>W4RLR3</accession>
<protein>
    <submittedName>
        <fullName evidence="1">ABC transporter</fullName>
    </submittedName>
</protein>
<gene>
    <name evidence="1" type="ORF">JCM21738_1575</name>
</gene>
<dbReference type="Proteomes" id="UP000018949">
    <property type="component" value="Unassembled WGS sequence"/>
</dbReference>
<evidence type="ECO:0000313" key="1">
    <source>
        <dbReference type="EMBL" id="GAE44828.1"/>
    </source>
</evidence>
<reference evidence="1 2" key="1">
    <citation type="submission" date="2013-12" db="EMBL/GenBank/DDBJ databases">
        <title>NBRP : Genome information of microbial organism related human and environment.</title>
        <authorList>
            <person name="Hattori M."/>
            <person name="Oshima K."/>
            <person name="Inaba H."/>
            <person name="Suda W."/>
            <person name="Sakamoto M."/>
            <person name="Iino T."/>
            <person name="Kitahara M."/>
            <person name="Oshida Y."/>
            <person name="Iida T."/>
            <person name="Kudo T."/>
            <person name="Itoh T."/>
            <person name="Ahmed I."/>
            <person name="Ohkuma M."/>
        </authorList>
    </citation>
    <scope>NUCLEOTIDE SEQUENCE [LARGE SCALE GENOMIC DNA]</scope>
    <source>
        <strain evidence="1 2">JCM 21738</strain>
    </source>
</reference>
<sequence length="59" mass="6496">MTTVSDGAEGALVTPYVENESAIWNRMLVEKGVQVNEMNRKLPALEDLFLELTGGETID</sequence>
<comment type="caution">
    <text evidence="1">The sequence shown here is derived from an EMBL/GenBank/DDBJ whole genome shotgun (WGS) entry which is preliminary data.</text>
</comment>
<evidence type="ECO:0000313" key="2">
    <source>
        <dbReference type="Proteomes" id="UP000018949"/>
    </source>
</evidence>
<dbReference type="EMBL" id="BAUW01000012">
    <property type="protein sequence ID" value="GAE44828.1"/>
    <property type="molecule type" value="Genomic_DNA"/>
</dbReference>
<proteinExistence type="predicted"/>
<organism evidence="1 2">
    <name type="scientific">Mesobacillus boroniphilus JCM 21738</name>
    <dbReference type="NCBI Taxonomy" id="1294265"/>
    <lineage>
        <taxon>Bacteria</taxon>
        <taxon>Bacillati</taxon>
        <taxon>Bacillota</taxon>
        <taxon>Bacilli</taxon>
        <taxon>Bacillales</taxon>
        <taxon>Bacillaceae</taxon>
        <taxon>Mesobacillus</taxon>
    </lineage>
</organism>
<name>W4RLR3_9BACI</name>
<dbReference type="eggNOG" id="COG1131">
    <property type="taxonomic scope" value="Bacteria"/>
</dbReference>
<keyword evidence="2" id="KW-1185">Reference proteome</keyword>